<proteinExistence type="predicted"/>
<reference evidence="2" key="1">
    <citation type="submission" date="2009-05" db="EMBL/GenBank/DDBJ databases">
        <authorList>
            <person name="Harkins D.M."/>
            <person name="DeShazer D."/>
            <person name="Woods D.E."/>
            <person name="Brinkac L.M."/>
            <person name="Brown K.A."/>
            <person name="Hung G.C."/>
            <person name="Tuanyok A."/>
            <person name="Zhang B."/>
            <person name="Nierman W.C."/>
        </authorList>
    </citation>
    <scope>NUCLEOTIDE SEQUENCE [LARGE SCALE GENOMIC DNA]</scope>
    <source>
        <strain evidence="2">1710a</strain>
    </source>
</reference>
<dbReference type="EMBL" id="CM000833">
    <property type="protein sequence ID" value="EET03222.1"/>
    <property type="molecule type" value="Genomic_DNA"/>
</dbReference>
<dbReference type="AlphaFoldDB" id="A0A0E1W0P5"/>
<name>A0A0E1W0P5_BURPE</name>
<feature type="region of interest" description="Disordered" evidence="1">
    <location>
        <begin position="83"/>
        <end position="104"/>
    </location>
</feature>
<evidence type="ECO:0000313" key="2">
    <source>
        <dbReference type="EMBL" id="EET03222.1"/>
    </source>
</evidence>
<evidence type="ECO:0000256" key="1">
    <source>
        <dbReference type="SAM" id="MobiDB-lite"/>
    </source>
</evidence>
<gene>
    <name evidence="2" type="ORF">BURPS1710A_A3369</name>
</gene>
<dbReference type="HOGENOM" id="CLU_2328379_0_0_4"/>
<organism evidence="2">
    <name type="scientific">Burkholderia pseudomallei 1710a</name>
    <dbReference type="NCBI Taxonomy" id="320371"/>
    <lineage>
        <taxon>Bacteria</taxon>
        <taxon>Pseudomonadati</taxon>
        <taxon>Pseudomonadota</taxon>
        <taxon>Betaproteobacteria</taxon>
        <taxon>Burkholderiales</taxon>
        <taxon>Burkholderiaceae</taxon>
        <taxon>Burkholderia</taxon>
        <taxon>pseudomallei group</taxon>
    </lineage>
</organism>
<sequence length="104" mass="11289">MCDGAGMRPYRRSPARRVRRIASLTLGRAVSPQARGLRKVPMDQSLGARRREISTSLRTKTVENCCVENALWRIVAAGSLPADSAADGAREARGEPISAAMPHF</sequence>
<protein>
    <submittedName>
        <fullName evidence="2">Uncharacterized protein</fullName>
    </submittedName>
</protein>
<dbReference type="Proteomes" id="UP000001812">
    <property type="component" value="Chromosome II"/>
</dbReference>
<accession>A0A0E1W0P5</accession>